<accession>A0A8E0VKQ2</accession>
<keyword evidence="4" id="KW-0539">Nucleus</keyword>
<evidence type="ECO:0000313" key="6">
    <source>
        <dbReference type="Proteomes" id="UP000728185"/>
    </source>
</evidence>
<comment type="caution">
    <text evidence="5">The sequence shown here is derived from an EMBL/GenBank/DDBJ whole genome shotgun (WGS) entry which is preliminary data.</text>
</comment>
<keyword evidence="3" id="KW-0813">Transport</keyword>
<protein>
    <recommendedName>
        <fullName evidence="7">Exportin-1/Importin-beta-like domain-containing protein</fullName>
    </recommendedName>
</protein>
<dbReference type="Proteomes" id="UP000728185">
    <property type="component" value="Unassembled WGS sequence"/>
</dbReference>
<dbReference type="InterPro" id="IPR016024">
    <property type="entry name" value="ARM-type_fold"/>
</dbReference>
<name>A0A8E0VKQ2_9TREM</name>
<evidence type="ECO:0008006" key="7">
    <source>
        <dbReference type="Google" id="ProtNLM"/>
    </source>
</evidence>
<dbReference type="AlphaFoldDB" id="A0A8E0VKQ2"/>
<dbReference type="PANTHER" id="PTHR12363:SF33">
    <property type="entry name" value="IMPORTIN-13"/>
    <property type="match status" value="1"/>
</dbReference>
<dbReference type="GO" id="GO:0005737">
    <property type="term" value="C:cytoplasm"/>
    <property type="evidence" value="ECO:0007669"/>
    <property type="project" value="TreeGrafter"/>
</dbReference>
<dbReference type="OrthoDB" id="2016913at2759"/>
<dbReference type="EMBL" id="LUCM01004870">
    <property type="protein sequence ID" value="KAA0193699.1"/>
    <property type="molecule type" value="Genomic_DNA"/>
</dbReference>
<dbReference type="PANTHER" id="PTHR12363">
    <property type="entry name" value="TRANSPORTIN 3 AND IMPORTIN 13"/>
    <property type="match status" value="1"/>
</dbReference>
<comment type="subcellular location">
    <subcellularLocation>
        <location evidence="1">Nucleus</location>
    </subcellularLocation>
</comment>
<evidence type="ECO:0000256" key="3">
    <source>
        <dbReference type="ARBA" id="ARBA00022448"/>
    </source>
</evidence>
<dbReference type="InterPro" id="IPR011989">
    <property type="entry name" value="ARM-like"/>
</dbReference>
<proteinExistence type="inferred from homology"/>
<dbReference type="GO" id="GO:0006606">
    <property type="term" value="P:protein import into nucleus"/>
    <property type="evidence" value="ECO:0007669"/>
    <property type="project" value="TreeGrafter"/>
</dbReference>
<organism evidence="5 6">
    <name type="scientific">Fasciolopsis buskii</name>
    <dbReference type="NCBI Taxonomy" id="27845"/>
    <lineage>
        <taxon>Eukaryota</taxon>
        <taxon>Metazoa</taxon>
        <taxon>Spiralia</taxon>
        <taxon>Lophotrochozoa</taxon>
        <taxon>Platyhelminthes</taxon>
        <taxon>Trematoda</taxon>
        <taxon>Digenea</taxon>
        <taxon>Plagiorchiida</taxon>
        <taxon>Echinostomata</taxon>
        <taxon>Echinostomatoidea</taxon>
        <taxon>Fasciolidae</taxon>
        <taxon>Fasciolopsis</taxon>
    </lineage>
</organism>
<evidence type="ECO:0000256" key="1">
    <source>
        <dbReference type="ARBA" id="ARBA00004123"/>
    </source>
</evidence>
<dbReference type="GO" id="GO:0005634">
    <property type="term" value="C:nucleus"/>
    <property type="evidence" value="ECO:0007669"/>
    <property type="project" value="UniProtKB-SubCell"/>
</dbReference>
<dbReference type="InterPro" id="IPR051345">
    <property type="entry name" value="Importin_beta-like_NTR"/>
</dbReference>
<reference evidence="5" key="1">
    <citation type="submission" date="2019-05" db="EMBL/GenBank/DDBJ databases">
        <title>Annotation for the trematode Fasciolopsis buski.</title>
        <authorList>
            <person name="Choi Y.-J."/>
        </authorList>
    </citation>
    <scope>NUCLEOTIDE SEQUENCE</scope>
    <source>
        <strain evidence="5">HT</strain>
        <tissue evidence="5">Whole worm</tissue>
    </source>
</reference>
<evidence type="ECO:0000256" key="4">
    <source>
        <dbReference type="ARBA" id="ARBA00023242"/>
    </source>
</evidence>
<evidence type="ECO:0000256" key="2">
    <source>
        <dbReference type="ARBA" id="ARBA00007991"/>
    </source>
</evidence>
<gene>
    <name evidence="5" type="ORF">FBUS_04056</name>
</gene>
<keyword evidence="6" id="KW-1185">Reference proteome</keyword>
<dbReference type="SUPFAM" id="SSF48371">
    <property type="entry name" value="ARM repeat"/>
    <property type="match status" value="1"/>
</dbReference>
<sequence>MLSESHARLPPDLEASIEKYFSGEYCPELDALLDEVKESTEIWDLIWTLLKKADVPKMQFFGAVLLRSAVASFGSDKIIEEFLVFRNNIFGAIPAVSRGSFLCSPIIKKLFEALAQLIFRTRSVWPGALSESLLLMTNGCGSINLCSDQLEEICSRLVVNEECSYDVLTFITILAEEFKTADLSLRERQLMNEFILSNQNFVLRILQCRYPNNLRDFLQCWPTDEREQWFKFRGELADALLMAYSNPISKPWFIDHSDLGCLVEAYAGFYDGAWQDLESFLYIFTAISEQLIQEFHHASTVAHDLITSLVRHLFHVVQIIVQQMNDSSSAEDSCLFRSLLTAKVLQMLDAYSPVLNFLKSDPTGLDLAAATQLVSTCLIDSTRSPAFAEIRVMLSMTVLKTLKTFTQNLFPTEVEATEILNILNYLQKANKPFPTEVELLASYVAGALVSLVPENRVSAEIVQRLTQSFECSLTLDGNQHADGQSDKSKHLCDYTCKLLLFIFKPTN</sequence>
<evidence type="ECO:0000313" key="5">
    <source>
        <dbReference type="EMBL" id="KAA0193699.1"/>
    </source>
</evidence>
<dbReference type="Gene3D" id="1.25.10.10">
    <property type="entry name" value="Leucine-rich Repeat Variant"/>
    <property type="match status" value="1"/>
</dbReference>
<comment type="similarity">
    <text evidence="2">Belongs to the importin beta family.</text>
</comment>